<evidence type="ECO:0000256" key="1">
    <source>
        <dbReference type="ARBA" id="ARBA00006484"/>
    </source>
</evidence>
<sequence>MSTLKGKTAFVTGGTRGMGAAIVKRLASEGANVIFSYVSSEETAQNMVKSIKELGGDSFAIKIDSSVKGALEKAIDDIGHKYGKIDILVNNAAIAVKGSLETASERIDEYDRQIDVNIRAVSEAVRTVVKYMPDGGRIVSIGSVGAHRIGSPHMSDYIATKAAIGAYTRGLAWDLAPRNITVNTVEPGAIDTDMLPSDDAIREAFINAIPLKRFGRPEEVASLVNFLAGPESSYITGSSFTIDGGISA</sequence>
<name>A0A6I4NFJ0_9FLAO</name>
<dbReference type="FunFam" id="3.40.50.720:FF:000084">
    <property type="entry name" value="Short-chain dehydrogenase reductase"/>
    <property type="match status" value="1"/>
</dbReference>
<dbReference type="SUPFAM" id="SSF51735">
    <property type="entry name" value="NAD(P)-binding Rossmann-fold domains"/>
    <property type="match status" value="1"/>
</dbReference>
<comment type="caution">
    <text evidence="2">The sequence shown here is derived from an EMBL/GenBank/DDBJ whole genome shotgun (WGS) entry which is preliminary data.</text>
</comment>
<dbReference type="Proteomes" id="UP000471501">
    <property type="component" value="Unassembled WGS sequence"/>
</dbReference>
<proteinExistence type="inferred from homology"/>
<dbReference type="CDD" id="cd05233">
    <property type="entry name" value="SDR_c"/>
    <property type="match status" value="1"/>
</dbReference>
<dbReference type="PRINTS" id="PR00080">
    <property type="entry name" value="SDRFAMILY"/>
</dbReference>
<dbReference type="AlphaFoldDB" id="A0A6I4NFJ0"/>
<evidence type="ECO:0000313" key="3">
    <source>
        <dbReference type="Proteomes" id="UP000471501"/>
    </source>
</evidence>
<dbReference type="EMBL" id="WSTB01000001">
    <property type="protein sequence ID" value="MWB93008.1"/>
    <property type="molecule type" value="Genomic_DNA"/>
</dbReference>
<accession>A0A6I4NFJ0</accession>
<dbReference type="PANTHER" id="PTHR42879:SF2">
    <property type="entry name" value="3-OXOACYL-[ACYL-CARRIER-PROTEIN] REDUCTASE FABG"/>
    <property type="match status" value="1"/>
</dbReference>
<organism evidence="2 3">
    <name type="scientific">Flavobacterium hydrocarbonoxydans</name>
    <dbReference type="NCBI Taxonomy" id="2683249"/>
    <lineage>
        <taxon>Bacteria</taxon>
        <taxon>Pseudomonadati</taxon>
        <taxon>Bacteroidota</taxon>
        <taxon>Flavobacteriia</taxon>
        <taxon>Flavobacteriales</taxon>
        <taxon>Flavobacteriaceae</taxon>
        <taxon>Flavobacterium</taxon>
    </lineage>
</organism>
<reference evidence="2 3" key="1">
    <citation type="submission" date="2019-12" db="EMBL/GenBank/DDBJ databases">
        <authorList>
            <person name="Kim Y.S."/>
        </authorList>
    </citation>
    <scope>NUCLEOTIDE SEQUENCE [LARGE SCALE GENOMIC DNA]</scope>
    <source>
        <strain evidence="2 3">GA093</strain>
    </source>
</reference>
<dbReference type="Pfam" id="PF13561">
    <property type="entry name" value="adh_short_C2"/>
    <property type="match status" value="1"/>
</dbReference>
<dbReference type="Gene3D" id="3.40.50.720">
    <property type="entry name" value="NAD(P)-binding Rossmann-like Domain"/>
    <property type="match status" value="1"/>
</dbReference>
<dbReference type="InterPro" id="IPR036291">
    <property type="entry name" value="NAD(P)-bd_dom_sf"/>
</dbReference>
<keyword evidence="3" id="KW-1185">Reference proteome</keyword>
<protein>
    <submittedName>
        <fullName evidence="2">SDR family oxidoreductase</fullName>
    </submittedName>
</protein>
<dbReference type="RefSeq" id="WP_160372947.1">
    <property type="nucleotide sequence ID" value="NZ_WSTB01000001.1"/>
</dbReference>
<dbReference type="PANTHER" id="PTHR42879">
    <property type="entry name" value="3-OXOACYL-(ACYL-CARRIER-PROTEIN) REDUCTASE"/>
    <property type="match status" value="1"/>
</dbReference>
<gene>
    <name evidence="2" type="ORF">GON26_01420</name>
</gene>
<dbReference type="PRINTS" id="PR00081">
    <property type="entry name" value="GDHRDH"/>
</dbReference>
<dbReference type="InterPro" id="IPR002347">
    <property type="entry name" value="SDR_fam"/>
</dbReference>
<evidence type="ECO:0000313" key="2">
    <source>
        <dbReference type="EMBL" id="MWB93008.1"/>
    </source>
</evidence>
<dbReference type="InterPro" id="IPR050259">
    <property type="entry name" value="SDR"/>
</dbReference>
<comment type="similarity">
    <text evidence="1">Belongs to the short-chain dehydrogenases/reductases (SDR) family.</text>
</comment>